<accession>A0A0F9B8R5</accession>
<organism evidence="2">
    <name type="scientific">marine sediment metagenome</name>
    <dbReference type="NCBI Taxonomy" id="412755"/>
    <lineage>
        <taxon>unclassified sequences</taxon>
        <taxon>metagenomes</taxon>
        <taxon>ecological metagenomes</taxon>
    </lineage>
</organism>
<comment type="caution">
    <text evidence="2">The sequence shown here is derived from an EMBL/GenBank/DDBJ whole genome shotgun (WGS) entry which is preliminary data.</text>
</comment>
<dbReference type="Pfam" id="PF06356">
    <property type="entry name" value="DUF1064"/>
    <property type="match status" value="1"/>
</dbReference>
<evidence type="ECO:0000313" key="1">
    <source>
        <dbReference type="EMBL" id="KKK87066.1"/>
    </source>
</evidence>
<proteinExistence type="predicted"/>
<dbReference type="InterPro" id="IPR009414">
    <property type="entry name" value="DUF1064"/>
</dbReference>
<dbReference type="EMBL" id="LAZR01050569">
    <property type="protein sequence ID" value="KKK87069.1"/>
    <property type="molecule type" value="Genomic_DNA"/>
</dbReference>
<reference evidence="2" key="1">
    <citation type="journal article" date="2015" name="Nature">
        <title>Complex archaea that bridge the gap between prokaryotes and eukaryotes.</title>
        <authorList>
            <person name="Spang A."/>
            <person name="Saw J.H."/>
            <person name="Jorgensen S.L."/>
            <person name="Zaremba-Niedzwiedzka K."/>
            <person name="Martijn J."/>
            <person name="Lind A.E."/>
            <person name="van Eijk R."/>
            <person name="Schleper C."/>
            <person name="Guy L."/>
            <person name="Ettema T.J."/>
        </authorList>
    </citation>
    <scope>NUCLEOTIDE SEQUENCE</scope>
</reference>
<protein>
    <recommendedName>
        <fullName evidence="3">DUF1064 domain-containing protein</fullName>
    </recommendedName>
</protein>
<dbReference type="Gene3D" id="3.40.91.30">
    <property type="match status" value="1"/>
</dbReference>
<name>A0A0F9B8R5_9ZZZZ</name>
<dbReference type="EMBL" id="LAZR01050569">
    <property type="protein sequence ID" value="KKK87066.1"/>
    <property type="molecule type" value="Genomic_DNA"/>
</dbReference>
<evidence type="ECO:0000313" key="2">
    <source>
        <dbReference type="EMBL" id="KKK87069.1"/>
    </source>
</evidence>
<dbReference type="AlphaFoldDB" id="A0A0F9B8R5"/>
<feature type="non-terminal residue" evidence="2">
    <location>
        <position position="1"/>
    </location>
</feature>
<sequence>IIRWEFEPDTFEFKKIKRGTRFYTPDFKLFFNDGHIEYHEVKGWDYPKGITARKRFAKYFPHLKLMLINGDYFKTVKKQGIDKLISNWE</sequence>
<gene>
    <name evidence="1" type="ORF">LCGC14_2756930</name>
    <name evidence="2" type="ORF">LCGC14_2756960</name>
</gene>
<evidence type="ECO:0008006" key="3">
    <source>
        <dbReference type="Google" id="ProtNLM"/>
    </source>
</evidence>